<evidence type="ECO:0000259" key="4">
    <source>
        <dbReference type="PROSITE" id="PS51900"/>
    </source>
</evidence>
<dbReference type="PANTHER" id="PTHR30349:SF41">
    <property type="entry name" value="INTEGRASE_RECOMBINASE PROTEIN MJ0367-RELATED"/>
    <property type="match status" value="1"/>
</dbReference>
<dbReference type="AlphaFoldDB" id="R7QAL3"/>
<dbReference type="Pfam" id="PF12482">
    <property type="entry name" value="DUF3701"/>
    <property type="match status" value="1"/>
</dbReference>
<dbReference type="InterPro" id="IPR050090">
    <property type="entry name" value="Tyrosine_recombinase_XerCD"/>
</dbReference>
<evidence type="ECO:0008006" key="7">
    <source>
        <dbReference type="Google" id="ProtNLM"/>
    </source>
</evidence>
<dbReference type="GeneID" id="17322009"/>
<organism evidence="5 6">
    <name type="scientific">Chondrus crispus</name>
    <name type="common">Carrageen Irish moss</name>
    <name type="synonym">Polymorpha crispa</name>
    <dbReference type="NCBI Taxonomy" id="2769"/>
    <lineage>
        <taxon>Eukaryota</taxon>
        <taxon>Rhodophyta</taxon>
        <taxon>Florideophyceae</taxon>
        <taxon>Rhodymeniophycidae</taxon>
        <taxon>Gigartinales</taxon>
        <taxon>Gigartinaceae</taxon>
        <taxon>Chondrus</taxon>
    </lineage>
</organism>
<dbReference type="Gene3D" id="1.10.443.10">
    <property type="entry name" value="Intergrase catalytic core"/>
    <property type="match status" value="1"/>
</dbReference>
<dbReference type="GO" id="GO:0003677">
    <property type="term" value="F:DNA binding"/>
    <property type="evidence" value="ECO:0007669"/>
    <property type="project" value="UniProtKB-KW"/>
</dbReference>
<dbReference type="Proteomes" id="UP000012073">
    <property type="component" value="Unassembled WGS sequence"/>
</dbReference>
<dbReference type="PROSITE" id="PS51900">
    <property type="entry name" value="CB"/>
    <property type="match status" value="1"/>
</dbReference>
<dbReference type="InterPro" id="IPR010998">
    <property type="entry name" value="Integrase_recombinase_N"/>
</dbReference>
<dbReference type="Gramene" id="CDF34480">
    <property type="protein sequence ID" value="CDF34480"/>
    <property type="gene ID" value="CHC_T00002912001"/>
</dbReference>
<dbReference type="InterPro" id="IPR002104">
    <property type="entry name" value="Integrase_catalytic"/>
</dbReference>
<dbReference type="Gene3D" id="1.10.150.130">
    <property type="match status" value="1"/>
</dbReference>
<dbReference type="PANTHER" id="PTHR30349">
    <property type="entry name" value="PHAGE INTEGRASE-RELATED"/>
    <property type="match status" value="1"/>
</dbReference>
<dbReference type="InterPro" id="IPR022169">
    <property type="entry name" value="DUF3701"/>
</dbReference>
<dbReference type="SUPFAM" id="SSF56349">
    <property type="entry name" value="DNA breaking-rejoining enzymes"/>
    <property type="match status" value="1"/>
</dbReference>
<dbReference type="InterPro" id="IPR011010">
    <property type="entry name" value="DNA_brk_join_enz"/>
</dbReference>
<feature type="domain" description="Tyr recombinase" evidence="3">
    <location>
        <begin position="403"/>
        <end position="612"/>
    </location>
</feature>
<evidence type="ECO:0000256" key="1">
    <source>
        <dbReference type="ARBA" id="ARBA00023125"/>
    </source>
</evidence>
<gene>
    <name evidence="5" type="ORF">CHC_T00002912001</name>
</gene>
<dbReference type="RefSeq" id="XP_005714299.1">
    <property type="nucleotide sequence ID" value="XM_005714242.1"/>
</dbReference>
<evidence type="ECO:0000313" key="5">
    <source>
        <dbReference type="EMBL" id="CDF34480.1"/>
    </source>
</evidence>
<dbReference type="Pfam" id="PF00589">
    <property type="entry name" value="Phage_integrase"/>
    <property type="match status" value="1"/>
</dbReference>
<proteinExistence type="predicted"/>
<sequence>MDEDGEGPRSGVATIRWLRSEFVAAARKQARPGTARLLAIDVSQIPTIPAKLPDVDARVARDDFEDVSGSGVLRAYEQSHLARPGDKLNRRVRLMDKQLQALTWLEQLIAQRPQPGDGCGAWFSDRLDRQLGAAGIFTLAQLAEHINGLGRHWYRSIKSIGPTKAKRIEAWLREHGTELRLTLGQHVTVARSPLRPLEKFIVPVELDGSQGAYRQPQSRCLMRARNDYDAILAWLQAKPAMSPEAQEAKRRRRGRAAPATQAAQVGGFVAPDAWLSMLSHTQRAYRKEAERFLLWAILERGKPLSSMTTEDCTAYRDFLANPPLDWCGPRGRERWSPLWRPFEGPLSVSARRHATTILKNLYGFLTAQNYLMGNPWSGVAMPRANGRRLDTSRSFTETQWLFILKQFEDWDQARPIGVEQPESELRLLFILNFLYTTGLRLSEAVHARVSDLRWVEYPPGQGQHKPTEGWELTVDGKGGKLREVIVPTAIVELLKLYLKRRGLGSDPGEAARRLLGQGANPDPTAGLAESTLYSLLKHFFKHCAGKLIVSDAKEAERFRRASTHWLRHAHASHGIAKGVPLEVMQANLGHASLATTTVYVTTEKARRMRAMQRAWR</sequence>
<name>R7QAL3_CHOCR</name>
<dbReference type="GO" id="GO:0015074">
    <property type="term" value="P:DNA integration"/>
    <property type="evidence" value="ECO:0007669"/>
    <property type="project" value="InterPro"/>
</dbReference>
<accession>R7QAL3</accession>
<dbReference type="KEGG" id="ccp:CHC_T00002912001"/>
<dbReference type="InterPro" id="IPR013762">
    <property type="entry name" value="Integrase-like_cat_sf"/>
</dbReference>
<keyword evidence="1" id="KW-0238">DNA-binding</keyword>
<dbReference type="GO" id="GO:0006310">
    <property type="term" value="P:DNA recombination"/>
    <property type="evidence" value="ECO:0007669"/>
    <property type="project" value="UniProtKB-KW"/>
</dbReference>
<protein>
    <recommendedName>
        <fullName evidence="7">Tyr recombinase domain-containing protein</fullName>
    </recommendedName>
</protein>
<evidence type="ECO:0000256" key="2">
    <source>
        <dbReference type="ARBA" id="ARBA00023172"/>
    </source>
</evidence>
<evidence type="ECO:0000259" key="3">
    <source>
        <dbReference type="PROSITE" id="PS51898"/>
    </source>
</evidence>
<reference evidence="6" key="1">
    <citation type="journal article" date="2013" name="Proc. Natl. Acad. Sci. U.S.A.">
        <title>Genome structure and metabolic features in the red seaweed Chondrus crispus shed light on evolution of the Archaeplastida.</title>
        <authorList>
            <person name="Collen J."/>
            <person name="Porcel B."/>
            <person name="Carre W."/>
            <person name="Ball S.G."/>
            <person name="Chaparro C."/>
            <person name="Tonon T."/>
            <person name="Barbeyron T."/>
            <person name="Michel G."/>
            <person name="Noel B."/>
            <person name="Valentin K."/>
            <person name="Elias M."/>
            <person name="Artiguenave F."/>
            <person name="Arun A."/>
            <person name="Aury J.M."/>
            <person name="Barbosa-Neto J.F."/>
            <person name="Bothwell J.H."/>
            <person name="Bouget F.Y."/>
            <person name="Brillet L."/>
            <person name="Cabello-Hurtado F."/>
            <person name="Capella-Gutierrez S."/>
            <person name="Charrier B."/>
            <person name="Cladiere L."/>
            <person name="Cock J.M."/>
            <person name="Coelho S.M."/>
            <person name="Colleoni C."/>
            <person name="Czjzek M."/>
            <person name="Da Silva C."/>
            <person name="Delage L."/>
            <person name="Denoeud F."/>
            <person name="Deschamps P."/>
            <person name="Dittami S.M."/>
            <person name="Gabaldon T."/>
            <person name="Gachon C.M."/>
            <person name="Groisillier A."/>
            <person name="Herve C."/>
            <person name="Jabbari K."/>
            <person name="Katinka M."/>
            <person name="Kloareg B."/>
            <person name="Kowalczyk N."/>
            <person name="Labadie K."/>
            <person name="Leblanc C."/>
            <person name="Lopez P.J."/>
            <person name="McLachlan D.H."/>
            <person name="Meslet-Cladiere L."/>
            <person name="Moustafa A."/>
            <person name="Nehr Z."/>
            <person name="Nyvall Collen P."/>
            <person name="Panaud O."/>
            <person name="Partensky F."/>
            <person name="Poulain J."/>
            <person name="Rensing S.A."/>
            <person name="Rousvoal S."/>
            <person name="Samson G."/>
            <person name="Symeonidi A."/>
            <person name="Weissenbach J."/>
            <person name="Zambounis A."/>
            <person name="Wincker P."/>
            <person name="Boyen C."/>
        </authorList>
    </citation>
    <scope>NUCLEOTIDE SEQUENCE [LARGE SCALE GENOMIC DNA]</scope>
    <source>
        <strain evidence="6">cv. Stackhouse</strain>
    </source>
</reference>
<dbReference type="PROSITE" id="PS51898">
    <property type="entry name" value="TYR_RECOMBINASE"/>
    <property type="match status" value="1"/>
</dbReference>
<dbReference type="InterPro" id="IPR044068">
    <property type="entry name" value="CB"/>
</dbReference>
<dbReference type="CDD" id="cd00397">
    <property type="entry name" value="DNA_BRE_C"/>
    <property type="match status" value="1"/>
</dbReference>
<evidence type="ECO:0000313" key="6">
    <source>
        <dbReference type="Proteomes" id="UP000012073"/>
    </source>
</evidence>
<keyword evidence="6" id="KW-1185">Reference proteome</keyword>
<feature type="domain" description="Core-binding (CB)" evidence="4">
    <location>
        <begin position="265"/>
        <end position="366"/>
    </location>
</feature>
<keyword evidence="2" id="KW-0233">DNA recombination</keyword>
<dbReference type="EMBL" id="HG001694">
    <property type="protein sequence ID" value="CDF34480.1"/>
    <property type="molecule type" value="Genomic_DNA"/>
</dbReference>
<dbReference type="OrthoDB" id="5537952at2759"/>